<feature type="region of interest" description="Disordered" evidence="1">
    <location>
        <begin position="29"/>
        <end position="53"/>
    </location>
</feature>
<evidence type="ECO:0000313" key="3">
    <source>
        <dbReference type="EMBL" id="QHU06951.1"/>
    </source>
</evidence>
<evidence type="ECO:0000259" key="2">
    <source>
        <dbReference type="PROSITE" id="PS50157"/>
    </source>
</evidence>
<reference evidence="3" key="1">
    <citation type="journal article" date="2020" name="Nature">
        <title>Giant virus diversity and host interactions through global metagenomics.</title>
        <authorList>
            <person name="Schulz F."/>
            <person name="Roux S."/>
            <person name="Paez-Espino D."/>
            <person name="Jungbluth S."/>
            <person name="Walsh D.A."/>
            <person name="Denef V.J."/>
            <person name="McMahon K.D."/>
            <person name="Konstantinidis K.T."/>
            <person name="Eloe-Fadrosh E.A."/>
            <person name="Kyrpides N.C."/>
            <person name="Woyke T."/>
        </authorList>
    </citation>
    <scope>NUCLEOTIDE SEQUENCE</scope>
    <source>
        <strain evidence="3">GVMAG-S-1038524-41</strain>
    </source>
</reference>
<dbReference type="AlphaFoldDB" id="A0A6C0JPZ7"/>
<name>A0A6C0JPZ7_9ZZZZ</name>
<evidence type="ECO:0000256" key="1">
    <source>
        <dbReference type="SAM" id="MobiDB-lite"/>
    </source>
</evidence>
<proteinExistence type="predicted"/>
<dbReference type="EMBL" id="MN740669">
    <property type="protein sequence ID" value="QHU06951.1"/>
    <property type="molecule type" value="Genomic_DNA"/>
</dbReference>
<dbReference type="Pfam" id="PF12874">
    <property type="entry name" value="zf-met"/>
    <property type="match status" value="1"/>
</dbReference>
<organism evidence="3">
    <name type="scientific">viral metagenome</name>
    <dbReference type="NCBI Taxonomy" id="1070528"/>
    <lineage>
        <taxon>unclassified sequences</taxon>
        <taxon>metagenomes</taxon>
        <taxon>organismal metagenomes</taxon>
    </lineage>
</organism>
<dbReference type="InterPro" id="IPR013087">
    <property type="entry name" value="Znf_C2H2_type"/>
</dbReference>
<dbReference type="PROSITE" id="PS50157">
    <property type="entry name" value="ZINC_FINGER_C2H2_2"/>
    <property type="match status" value="1"/>
</dbReference>
<accession>A0A6C0JPZ7</accession>
<protein>
    <recommendedName>
        <fullName evidence="2">C2H2-type domain-containing protein</fullName>
    </recommendedName>
</protein>
<sequence length="53" mass="6227">MYDCEICDKEFTSNKKLLSHLERCEKRTRGSVSEYRSEELSTSIQSLHDEKVS</sequence>
<feature type="domain" description="C2H2-type" evidence="2">
    <location>
        <begin position="2"/>
        <end position="30"/>
    </location>
</feature>